<feature type="compositionally biased region" description="Polar residues" evidence="1">
    <location>
        <begin position="144"/>
        <end position="157"/>
    </location>
</feature>
<dbReference type="OrthoDB" id="78859at2759"/>
<dbReference type="Proteomes" id="UP000243217">
    <property type="component" value="Unassembled WGS sequence"/>
</dbReference>
<evidence type="ECO:0000313" key="2">
    <source>
        <dbReference type="EMBL" id="OQS03030.1"/>
    </source>
</evidence>
<evidence type="ECO:0000256" key="1">
    <source>
        <dbReference type="SAM" id="MobiDB-lite"/>
    </source>
</evidence>
<dbReference type="AlphaFoldDB" id="A0A1V9ZZ21"/>
<organism evidence="2 3">
    <name type="scientific">Thraustotheca clavata</name>
    <dbReference type="NCBI Taxonomy" id="74557"/>
    <lineage>
        <taxon>Eukaryota</taxon>
        <taxon>Sar</taxon>
        <taxon>Stramenopiles</taxon>
        <taxon>Oomycota</taxon>
        <taxon>Saprolegniomycetes</taxon>
        <taxon>Saprolegniales</taxon>
        <taxon>Achlyaceae</taxon>
        <taxon>Thraustotheca</taxon>
    </lineage>
</organism>
<comment type="caution">
    <text evidence="2">The sequence shown here is derived from an EMBL/GenBank/DDBJ whole genome shotgun (WGS) entry which is preliminary data.</text>
</comment>
<name>A0A1V9ZZ21_9STRA</name>
<feature type="compositionally biased region" description="Polar residues" evidence="1">
    <location>
        <begin position="164"/>
        <end position="174"/>
    </location>
</feature>
<accession>A0A1V9ZZ21</accession>
<protein>
    <submittedName>
        <fullName evidence="2">Uncharacterized protein</fullName>
    </submittedName>
</protein>
<keyword evidence="3" id="KW-1185">Reference proteome</keyword>
<feature type="region of interest" description="Disordered" evidence="1">
    <location>
        <begin position="125"/>
        <end position="262"/>
    </location>
</feature>
<reference evidence="2 3" key="1">
    <citation type="journal article" date="2014" name="Genome Biol. Evol.">
        <title>The secreted proteins of Achlya hypogyna and Thraustotheca clavata identify the ancestral oomycete secretome and reveal gene acquisitions by horizontal gene transfer.</title>
        <authorList>
            <person name="Misner I."/>
            <person name="Blouin N."/>
            <person name="Leonard G."/>
            <person name="Richards T.A."/>
            <person name="Lane C.E."/>
        </authorList>
    </citation>
    <scope>NUCLEOTIDE SEQUENCE [LARGE SCALE GENOMIC DNA]</scope>
    <source>
        <strain evidence="2 3">ATCC 34112</strain>
    </source>
</reference>
<evidence type="ECO:0000313" key="3">
    <source>
        <dbReference type="Proteomes" id="UP000243217"/>
    </source>
</evidence>
<dbReference type="EMBL" id="JNBS01001037">
    <property type="protein sequence ID" value="OQS03030.1"/>
    <property type="molecule type" value="Genomic_DNA"/>
</dbReference>
<gene>
    <name evidence="2" type="ORF">THRCLA_04655</name>
</gene>
<proteinExistence type="predicted"/>
<sequence>MPLSYPIIEARFQLLDASLAQMNRARYTRLNASDSLREMVKEHRKSNKRIQCGNARKNQRETNCNQIEARINNAQRPCNVQRPCKENIHRSLGITTPPDFPMWGQSMQKVCDKNEAQIHAAAQESWQTRVEKAKSAGYTRPTEADTNPSQGLIPQNESRVDLSKPTTEPWTHTGTLRIPERPPVRQSKSIQKPAPNRRIRCHSATTCSKVKRNWFDNEKPPQRCPVKPLIPSKPQEPKTSPTPPSTSPKVEPIPLNDSNEMDEPKVDDYHSEAFYHLEIRLEHSSSLSGWCFRVIIADITATDRPRILLSNMKCDENHCILFTNPSTKVTTTTFNPLEYFDHISKPIELYRHTLHIQVISELPVQKPIVDTYVHYTTGNDNEIPIDLEPLNLESEASTPPCSTLNNSAYVYANHFDLRYV</sequence>